<evidence type="ECO:0000256" key="5">
    <source>
        <dbReference type="ARBA" id="ARBA00022729"/>
    </source>
</evidence>
<dbReference type="GO" id="GO:0005615">
    <property type="term" value="C:extracellular space"/>
    <property type="evidence" value="ECO:0007669"/>
    <property type="project" value="TreeGrafter"/>
</dbReference>
<evidence type="ECO:0000256" key="11">
    <source>
        <dbReference type="ARBA" id="ARBA00047268"/>
    </source>
</evidence>
<evidence type="ECO:0000256" key="12">
    <source>
        <dbReference type="PIRNR" id="PIRNR000948"/>
    </source>
</evidence>
<feature type="disulfide bond" evidence="14">
    <location>
        <begin position="552"/>
        <end position="556"/>
    </location>
</feature>
<dbReference type="EMBL" id="OU896709">
    <property type="protein sequence ID" value="CAG9820155.1"/>
    <property type="molecule type" value="Genomic_DNA"/>
</dbReference>
<dbReference type="InterPro" id="IPR004843">
    <property type="entry name" value="Calcineurin-like_PHP"/>
</dbReference>
<evidence type="ECO:0000256" key="6">
    <source>
        <dbReference type="ARBA" id="ARBA00022801"/>
    </source>
</evidence>
<keyword evidence="4 13" id="KW-0479">Metal-binding</keyword>
<comment type="cofactor">
    <cofactor evidence="13">
        <name>Zn(2+)</name>
        <dbReference type="ChEBI" id="CHEBI:29105"/>
    </cofactor>
    <text evidence="13">Binds 2 Zn(2+) ions per subunit.</text>
</comment>
<reference evidence="17" key="1">
    <citation type="submission" date="2022-01" db="EMBL/GenBank/DDBJ databases">
        <authorList>
            <person name="King R."/>
        </authorList>
    </citation>
    <scope>NUCLEOTIDE SEQUENCE</scope>
</reference>
<evidence type="ECO:0000256" key="8">
    <source>
        <dbReference type="ARBA" id="ARBA00023157"/>
    </source>
</evidence>
<dbReference type="GO" id="GO:0016020">
    <property type="term" value="C:membrane"/>
    <property type="evidence" value="ECO:0007669"/>
    <property type="project" value="GOC"/>
</dbReference>
<evidence type="ECO:0000256" key="3">
    <source>
        <dbReference type="ARBA" id="ARBA00022525"/>
    </source>
</evidence>
<keyword evidence="10 12" id="KW-0326">Glycosidase</keyword>
<feature type="disulfide bond" evidence="14">
    <location>
        <begin position="195"/>
        <end position="200"/>
    </location>
</feature>
<keyword evidence="5 15" id="KW-0732">Signal</keyword>
<feature type="binding site" evidence="13">
    <location>
        <position position="433"/>
    </location>
    <ligand>
        <name>Zn(2+)</name>
        <dbReference type="ChEBI" id="CHEBI:29105"/>
        <label>1</label>
    </ligand>
</feature>
<comment type="catalytic activity">
    <reaction evidence="11">
        <text>a sphingomyelin + H2O = phosphocholine + an N-acylsphing-4-enine + H(+)</text>
        <dbReference type="Rhea" id="RHEA:19253"/>
        <dbReference type="ChEBI" id="CHEBI:15377"/>
        <dbReference type="ChEBI" id="CHEBI:15378"/>
        <dbReference type="ChEBI" id="CHEBI:17636"/>
        <dbReference type="ChEBI" id="CHEBI:52639"/>
        <dbReference type="ChEBI" id="CHEBI:295975"/>
        <dbReference type="EC" id="3.1.4.12"/>
    </reaction>
    <physiologicalReaction direction="left-to-right" evidence="11">
        <dbReference type="Rhea" id="RHEA:19254"/>
    </physiologicalReaction>
</comment>
<protein>
    <recommendedName>
        <fullName evidence="12">Sphingomyelin phosphodiesterase</fullName>
        <ecNumber evidence="12">3.1.4.12</ecNumber>
    </recommendedName>
</protein>
<evidence type="ECO:0000256" key="2">
    <source>
        <dbReference type="ARBA" id="ARBA00008234"/>
    </source>
</evidence>
<comment type="subcellular location">
    <subcellularLocation>
        <location evidence="1">Secreted</location>
    </subcellularLocation>
</comment>
<keyword evidence="3" id="KW-0964">Secreted</keyword>
<dbReference type="GO" id="GO:0046513">
    <property type="term" value="P:ceramide biosynthetic process"/>
    <property type="evidence" value="ECO:0007669"/>
    <property type="project" value="UniProtKB-ARBA"/>
</dbReference>
<dbReference type="GO" id="GO:0016798">
    <property type="term" value="F:hydrolase activity, acting on glycosyl bonds"/>
    <property type="evidence" value="ECO:0007669"/>
    <property type="project" value="UniProtKB-KW"/>
</dbReference>
<evidence type="ECO:0000256" key="10">
    <source>
        <dbReference type="ARBA" id="ARBA00023295"/>
    </source>
</evidence>
<dbReference type="CDD" id="cd00842">
    <property type="entry name" value="MPP_ASMase"/>
    <property type="match status" value="1"/>
</dbReference>
<dbReference type="GO" id="GO:0005764">
    <property type="term" value="C:lysosome"/>
    <property type="evidence" value="ECO:0007669"/>
    <property type="project" value="TreeGrafter"/>
</dbReference>
<feature type="binding site" evidence="13">
    <location>
        <position position="291"/>
    </location>
    <ligand>
        <name>Zn(2+)</name>
        <dbReference type="ChEBI" id="CHEBI:29105"/>
        <label>2</label>
    </ligand>
</feature>
<proteinExistence type="inferred from homology"/>
<accession>A0A9N9SF36</accession>
<evidence type="ECO:0000256" key="9">
    <source>
        <dbReference type="ARBA" id="ARBA00023180"/>
    </source>
</evidence>
<keyword evidence="8 14" id="KW-1015">Disulfide bond</keyword>
<feature type="binding site" evidence="13">
    <location>
        <position position="182"/>
    </location>
    <ligand>
        <name>Zn(2+)</name>
        <dbReference type="ChEBI" id="CHEBI:29105"/>
        <label>1</label>
    </ligand>
</feature>
<dbReference type="GO" id="GO:0061750">
    <property type="term" value="F:acid sphingomyelin phosphodiesterase activity"/>
    <property type="evidence" value="ECO:0007669"/>
    <property type="project" value="TreeGrafter"/>
</dbReference>
<sequence>MKDLVELPLFLLLFVLMQTHSRAEDSDITFPGEKPNIWKKIFDDVSIRTRYLTGLTLDVNQTCTVCHMAVDALIQERRGGMTDVQLTAQVDYLCSILLEIEDERVCNGLIPAHVDIFDFIVDSKKDLSSKRICGLFLQSIGCDADDENNFKWTIDIPEGNTVDKSVSDGSESFKVLHLTDIHYDPNYTEGKVDPCGEPLCCQSDQPDSTHASTSCGHWATYNNADSSMKLIEETLRHANETHDFDYVYFTGDLVSHRVWSTSIENNSAMISEVFDKFSEYFKVPVFPILGNHEAHPANVYAPEKIAENLSTNWLYKLALSKWTKWLSEEEVKKTILKGGYYTVQAKPGLRIIVLNNNVCSVDNWWLVYQDNDPYDQLKWLVEVLKASEDKKESVHILSHIPTASCLKSWAREYNRIIERFANTITGQFYGHTHLDQFYIYYGSDLKPTNVAWNGASVVADKANPNYKLYTVDSKNFNVLDTESWTFNLTKANENKTTVEWYSLYTMKKAFDLKSLDPSEMDNLVEKMATNHTLIDSYYKFYHRNSDAAFPKCTERCQKRILCEIVNTVPGDDRKCQDLMKLRK</sequence>
<dbReference type="SUPFAM" id="SSF56300">
    <property type="entry name" value="Metallo-dependent phosphatases"/>
    <property type="match status" value="1"/>
</dbReference>
<dbReference type="Pfam" id="PF00149">
    <property type="entry name" value="Metallophos"/>
    <property type="match status" value="1"/>
</dbReference>
<dbReference type="InterPro" id="IPR011001">
    <property type="entry name" value="Saposin-like"/>
</dbReference>
<dbReference type="InterPro" id="IPR008139">
    <property type="entry name" value="SaposinB_dom"/>
</dbReference>
<keyword evidence="6 12" id="KW-0378">Hydrolase</keyword>
<dbReference type="EC" id="3.1.4.12" evidence="12"/>
<dbReference type="PIRSF" id="PIRSF000948">
    <property type="entry name" value="Sphingomy_PDE"/>
    <property type="match status" value="1"/>
</dbReference>
<feature type="binding site" evidence="13">
    <location>
        <position position="399"/>
    </location>
    <ligand>
        <name>Zn(2+)</name>
        <dbReference type="ChEBI" id="CHEBI:29105"/>
        <label>2</label>
    </ligand>
</feature>
<evidence type="ECO:0000259" key="16">
    <source>
        <dbReference type="PROSITE" id="PS50015"/>
    </source>
</evidence>
<feature type="binding site" evidence="13">
    <location>
        <position position="180"/>
    </location>
    <ligand>
        <name>Zn(2+)</name>
        <dbReference type="ChEBI" id="CHEBI:29105"/>
        <label>1</label>
    </ligand>
</feature>
<dbReference type="AlphaFoldDB" id="A0A9N9SF36"/>
<evidence type="ECO:0000313" key="17">
    <source>
        <dbReference type="EMBL" id="CAG9820155.1"/>
    </source>
</evidence>
<feature type="disulfide bond" evidence="14">
    <location>
        <begin position="359"/>
        <end position="405"/>
    </location>
</feature>
<dbReference type="SUPFAM" id="SSF47862">
    <property type="entry name" value="Saposin"/>
    <property type="match status" value="1"/>
</dbReference>
<dbReference type="Proteomes" id="UP001153737">
    <property type="component" value="Chromosome 3"/>
</dbReference>
<gene>
    <name evidence="17" type="ORF">PHAECO_LOCUS7404</name>
</gene>
<organism evidence="17 18">
    <name type="scientific">Phaedon cochleariae</name>
    <name type="common">Mustard beetle</name>
    <dbReference type="NCBI Taxonomy" id="80249"/>
    <lineage>
        <taxon>Eukaryota</taxon>
        <taxon>Metazoa</taxon>
        <taxon>Ecdysozoa</taxon>
        <taxon>Arthropoda</taxon>
        <taxon>Hexapoda</taxon>
        <taxon>Insecta</taxon>
        <taxon>Pterygota</taxon>
        <taxon>Neoptera</taxon>
        <taxon>Endopterygota</taxon>
        <taxon>Coleoptera</taxon>
        <taxon>Polyphaga</taxon>
        <taxon>Cucujiformia</taxon>
        <taxon>Chrysomeloidea</taxon>
        <taxon>Chrysomelidae</taxon>
        <taxon>Chrysomelinae</taxon>
        <taxon>Chrysomelini</taxon>
        <taxon>Phaedon</taxon>
    </lineage>
</organism>
<dbReference type="InterPro" id="IPR011160">
    <property type="entry name" value="Sphingomy_PDE"/>
</dbReference>
<keyword evidence="9" id="KW-0325">Glycoprotein</keyword>
<dbReference type="PANTHER" id="PTHR10340:SF29">
    <property type="entry name" value="SPHINGOMYELIN PHOSPHODIESTERASE"/>
    <property type="match status" value="1"/>
</dbReference>
<feature type="disulfide bond" evidence="14">
    <location>
        <begin position="94"/>
        <end position="106"/>
    </location>
</feature>
<evidence type="ECO:0000313" key="18">
    <source>
        <dbReference type="Proteomes" id="UP001153737"/>
    </source>
</evidence>
<dbReference type="InterPro" id="IPR029052">
    <property type="entry name" value="Metallo-depent_PP-like"/>
</dbReference>
<dbReference type="GO" id="GO:0046872">
    <property type="term" value="F:metal ion binding"/>
    <property type="evidence" value="ECO:0007669"/>
    <property type="project" value="UniProtKB-KW"/>
</dbReference>
<reference evidence="17" key="2">
    <citation type="submission" date="2022-10" db="EMBL/GenBank/DDBJ databases">
        <authorList>
            <consortium name="ENA_rothamsted_submissions"/>
            <consortium name="culmorum"/>
            <person name="King R."/>
        </authorList>
    </citation>
    <scope>NUCLEOTIDE SEQUENCE</scope>
</reference>
<comment type="function">
    <text evidence="12">Converts sphingomyelin to ceramide.</text>
</comment>
<feature type="domain" description="Saposin B-type" evidence="16">
    <location>
        <begin position="59"/>
        <end position="146"/>
    </location>
</feature>
<feature type="signal peptide" evidence="15">
    <location>
        <begin position="1"/>
        <end position="23"/>
    </location>
</feature>
<name>A0A9N9SF36_PHACE</name>
<dbReference type="PROSITE" id="PS50015">
    <property type="entry name" value="SAP_B"/>
    <property type="match status" value="1"/>
</dbReference>
<dbReference type="Pfam" id="PF19272">
    <property type="entry name" value="ASMase_C"/>
    <property type="match status" value="1"/>
</dbReference>
<comment type="similarity">
    <text evidence="2 12">Belongs to the acid sphingomyelinase family.</text>
</comment>
<feature type="binding site" evidence="13">
    <location>
        <position position="252"/>
    </location>
    <ligand>
        <name>Zn(2+)</name>
        <dbReference type="ChEBI" id="CHEBI:29105"/>
        <label>2</label>
    </ligand>
</feature>
<evidence type="ECO:0000256" key="15">
    <source>
        <dbReference type="SAM" id="SignalP"/>
    </source>
</evidence>
<evidence type="ECO:0000256" key="14">
    <source>
        <dbReference type="PIRSR" id="PIRSR000948-2"/>
    </source>
</evidence>
<dbReference type="GO" id="GO:0006685">
    <property type="term" value="P:sphingomyelin catabolic process"/>
    <property type="evidence" value="ECO:0007669"/>
    <property type="project" value="UniProtKB-UniRule"/>
</dbReference>
<evidence type="ECO:0000256" key="13">
    <source>
        <dbReference type="PIRSR" id="PIRSR000948-1"/>
    </source>
</evidence>
<dbReference type="InterPro" id="IPR041805">
    <property type="entry name" value="ASMase/PPN1_MPP"/>
</dbReference>
<dbReference type="Gene3D" id="3.60.21.10">
    <property type="match status" value="1"/>
</dbReference>
<feature type="chain" id="PRO_5040474638" description="Sphingomyelin phosphodiesterase" evidence="15">
    <location>
        <begin position="24"/>
        <end position="583"/>
    </location>
</feature>
<feature type="binding site" evidence="13">
    <location>
        <position position="431"/>
    </location>
    <ligand>
        <name>Zn(2+)</name>
        <dbReference type="ChEBI" id="CHEBI:29105"/>
        <label>2</label>
    </ligand>
</feature>
<keyword evidence="7 13" id="KW-0862">Zinc</keyword>
<evidence type="ECO:0000256" key="1">
    <source>
        <dbReference type="ARBA" id="ARBA00004613"/>
    </source>
</evidence>
<evidence type="ECO:0000256" key="7">
    <source>
        <dbReference type="ARBA" id="ARBA00022833"/>
    </source>
</evidence>
<evidence type="ECO:0000256" key="4">
    <source>
        <dbReference type="ARBA" id="ARBA00022723"/>
    </source>
</evidence>
<keyword evidence="18" id="KW-1185">Reference proteome</keyword>
<dbReference type="OrthoDB" id="282973at2759"/>
<dbReference type="PANTHER" id="PTHR10340">
    <property type="entry name" value="SPHINGOMYELIN PHOSPHODIESTERASE"/>
    <property type="match status" value="1"/>
</dbReference>
<dbReference type="InterPro" id="IPR045473">
    <property type="entry name" value="ASM_C"/>
</dbReference>
<feature type="binding site" evidence="13">
    <location>
        <position position="252"/>
    </location>
    <ligand>
        <name>Zn(2+)</name>
        <dbReference type="ChEBI" id="CHEBI:29105"/>
        <label>1</label>
    </ligand>
</feature>